<dbReference type="SUPFAM" id="SSF55729">
    <property type="entry name" value="Acyl-CoA N-acyltransferases (Nat)"/>
    <property type="match status" value="1"/>
</dbReference>
<gene>
    <name evidence="2" type="ORF">UFOPK2214_01292</name>
</gene>
<dbReference type="Gene3D" id="3.40.630.30">
    <property type="match status" value="1"/>
</dbReference>
<name>A0A6J6LJI9_9ZZZZ</name>
<dbReference type="GO" id="GO:0016747">
    <property type="term" value="F:acyltransferase activity, transferring groups other than amino-acyl groups"/>
    <property type="evidence" value="ECO:0007669"/>
    <property type="project" value="InterPro"/>
</dbReference>
<dbReference type="Pfam" id="PF00583">
    <property type="entry name" value="Acetyltransf_1"/>
    <property type="match status" value="1"/>
</dbReference>
<dbReference type="InterPro" id="IPR000182">
    <property type="entry name" value="GNAT_dom"/>
</dbReference>
<feature type="domain" description="N-acetyltransferase" evidence="1">
    <location>
        <begin position="1"/>
        <end position="146"/>
    </location>
</feature>
<dbReference type="PROSITE" id="PS51186">
    <property type="entry name" value="GNAT"/>
    <property type="match status" value="1"/>
</dbReference>
<evidence type="ECO:0000313" key="2">
    <source>
        <dbReference type="EMBL" id="CAB4661846.1"/>
    </source>
</evidence>
<dbReference type="InterPro" id="IPR016181">
    <property type="entry name" value="Acyl_CoA_acyltransferase"/>
</dbReference>
<protein>
    <submittedName>
        <fullName evidence="2">Unannotated protein</fullName>
    </submittedName>
</protein>
<organism evidence="2">
    <name type="scientific">freshwater metagenome</name>
    <dbReference type="NCBI Taxonomy" id="449393"/>
    <lineage>
        <taxon>unclassified sequences</taxon>
        <taxon>metagenomes</taxon>
        <taxon>ecological metagenomes</taxon>
    </lineage>
</organism>
<evidence type="ECO:0000259" key="1">
    <source>
        <dbReference type="PROSITE" id="PS51186"/>
    </source>
</evidence>
<accession>A0A6J6LJI9</accession>
<dbReference type="AlphaFoldDB" id="A0A6J6LJI9"/>
<proteinExistence type="predicted"/>
<reference evidence="2" key="1">
    <citation type="submission" date="2020-05" db="EMBL/GenBank/DDBJ databases">
        <authorList>
            <person name="Chiriac C."/>
            <person name="Salcher M."/>
            <person name="Ghai R."/>
            <person name="Kavagutti S V."/>
        </authorList>
    </citation>
    <scope>NUCLEOTIDE SEQUENCE</scope>
</reference>
<dbReference type="EMBL" id="CAEZWJ010000055">
    <property type="protein sequence ID" value="CAB4661846.1"/>
    <property type="molecule type" value="Genomic_DNA"/>
</dbReference>
<sequence length="148" mass="16125">MVQQLTIDDIMSLRVRVLRQGTPATDAHYPEDGYPDVVHFGIVHSGEVIATSTWFTKECPEAPGVLAMQLKGMAVDTSLQSGGYGAQLIQVGVALAAERNADIVWARARDSALGFYEKCGFHTVGDGFIDEPTNMPHHIVVRQLSTTR</sequence>